<keyword evidence="2" id="KW-1185">Reference proteome</keyword>
<gene>
    <name evidence="1" type="ORF">Bca52824_038779</name>
</gene>
<dbReference type="Proteomes" id="UP000886595">
    <property type="component" value="Unassembled WGS sequence"/>
</dbReference>
<proteinExistence type="predicted"/>
<comment type="caution">
    <text evidence="1">The sequence shown here is derived from an EMBL/GenBank/DDBJ whole genome shotgun (WGS) entry which is preliminary data.</text>
</comment>
<dbReference type="EMBL" id="JAAMPC010000009">
    <property type="protein sequence ID" value="KAG2292110.1"/>
    <property type="molecule type" value="Genomic_DNA"/>
</dbReference>
<organism evidence="1 2">
    <name type="scientific">Brassica carinata</name>
    <name type="common">Ethiopian mustard</name>
    <name type="synonym">Abyssinian cabbage</name>
    <dbReference type="NCBI Taxonomy" id="52824"/>
    <lineage>
        <taxon>Eukaryota</taxon>
        <taxon>Viridiplantae</taxon>
        <taxon>Streptophyta</taxon>
        <taxon>Embryophyta</taxon>
        <taxon>Tracheophyta</taxon>
        <taxon>Spermatophyta</taxon>
        <taxon>Magnoliopsida</taxon>
        <taxon>eudicotyledons</taxon>
        <taxon>Gunneridae</taxon>
        <taxon>Pentapetalae</taxon>
        <taxon>rosids</taxon>
        <taxon>malvids</taxon>
        <taxon>Brassicales</taxon>
        <taxon>Brassicaceae</taxon>
        <taxon>Brassiceae</taxon>
        <taxon>Brassica</taxon>
    </lineage>
</organism>
<sequence>MTLNITPNSNPFIIHYNVLEKELDSNLRSKLTNYSTVPDGMLDVEKWLFYANEKLRERSVHAELWDGLMGEELRVLESEFPFLPLLIIIFYIRYPTKPMWI</sequence>
<protein>
    <submittedName>
        <fullName evidence="1">Uncharacterized protein</fullName>
    </submittedName>
</protein>
<name>A0A8X7UU00_BRACI</name>
<accession>A0A8X7UU00</accession>
<evidence type="ECO:0000313" key="1">
    <source>
        <dbReference type="EMBL" id="KAG2292110.1"/>
    </source>
</evidence>
<evidence type="ECO:0000313" key="2">
    <source>
        <dbReference type="Proteomes" id="UP000886595"/>
    </source>
</evidence>
<reference evidence="1 2" key="1">
    <citation type="submission" date="2020-02" db="EMBL/GenBank/DDBJ databases">
        <authorList>
            <person name="Ma Q."/>
            <person name="Huang Y."/>
            <person name="Song X."/>
            <person name="Pei D."/>
        </authorList>
    </citation>
    <scope>NUCLEOTIDE SEQUENCE [LARGE SCALE GENOMIC DNA]</scope>
    <source>
        <strain evidence="1">Sxm20200214</strain>
        <tissue evidence="1">Leaf</tissue>
    </source>
</reference>
<dbReference type="AlphaFoldDB" id="A0A8X7UU00"/>
<dbReference type="OrthoDB" id="10387346at2759"/>